<dbReference type="PANTHER" id="PTHR45846">
    <property type="entry name" value="TRNA-DIHYDROURIDINE(47) SYNTHASE [NAD(P)(+)]-LIKE"/>
    <property type="match status" value="1"/>
</dbReference>
<keyword evidence="6 12" id="KW-0819">tRNA processing</keyword>
<proteinExistence type="inferred from homology"/>
<dbReference type="EMBL" id="BAABDF010000007">
    <property type="protein sequence ID" value="GAA3877115.1"/>
    <property type="molecule type" value="Genomic_DNA"/>
</dbReference>
<keyword evidence="15" id="KW-1185">Reference proteome</keyword>
<dbReference type="RefSeq" id="WP_425549863.1">
    <property type="nucleotide sequence ID" value="NZ_BAABDF010000007.1"/>
</dbReference>
<keyword evidence="3" id="KW-0820">tRNA-binding</keyword>
<keyword evidence="8" id="KW-0694">RNA-binding</keyword>
<comment type="similarity">
    <text evidence="12">Belongs to the dus family.</text>
</comment>
<dbReference type="InterPro" id="IPR001269">
    <property type="entry name" value="DUS_fam"/>
</dbReference>
<dbReference type="Pfam" id="PF01207">
    <property type="entry name" value="Dus"/>
    <property type="match status" value="1"/>
</dbReference>
<dbReference type="InterPro" id="IPR004652">
    <property type="entry name" value="DusB-like"/>
</dbReference>
<dbReference type="PIRSF" id="PIRSF006621">
    <property type="entry name" value="Dus"/>
    <property type="match status" value="1"/>
</dbReference>
<evidence type="ECO:0000256" key="7">
    <source>
        <dbReference type="ARBA" id="ARBA00022857"/>
    </source>
</evidence>
<evidence type="ECO:0000256" key="5">
    <source>
        <dbReference type="ARBA" id="ARBA00022643"/>
    </source>
</evidence>
<feature type="domain" description="DUS-like FMN-binding" evidence="13">
    <location>
        <begin position="16"/>
        <end position="316"/>
    </location>
</feature>
<evidence type="ECO:0000313" key="15">
    <source>
        <dbReference type="Proteomes" id="UP001399917"/>
    </source>
</evidence>
<comment type="catalytic activity">
    <reaction evidence="10">
        <text>a 5,6-dihydrouridine in tRNA + NADP(+) = a uridine in tRNA + NADPH + H(+)</text>
        <dbReference type="Rhea" id="RHEA:23624"/>
        <dbReference type="Rhea" id="RHEA-COMP:13339"/>
        <dbReference type="Rhea" id="RHEA-COMP:13887"/>
        <dbReference type="ChEBI" id="CHEBI:15378"/>
        <dbReference type="ChEBI" id="CHEBI:57783"/>
        <dbReference type="ChEBI" id="CHEBI:58349"/>
        <dbReference type="ChEBI" id="CHEBI:65315"/>
        <dbReference type="ChEBI" id="CHEBI:74443"/>
    </reaction>
</comment>
<evidence type="ECO:0000259" key="13">
    <source>
        <dbReference type="Pfam" id="PF01207"/>
    </source>
</evidence>
<comment type="cofactor">
    <cofactor evidence="1 12">
        <name>FMN</name>
        <dbReference type="ChEBI" id="CHEBI:58210"/>
    </cofactor>
</comment>
<evidence type="ECO:0000256" key="2">
    <source>
        <dbReference type="ARBA" id="ARBA00002790"/>
    </source>
</evidence>
<evidence type="ECO:0000256" key="3">
    <source>
        <dbReference type="ARBA" id="ARBA00022555"/>
    </source>
</evidence>
<evidence type="ECO:0000256" key="12">
    <source>
        <dbReference type="PIRNR" id="PIRNR006621"/>
    </source>
</evidence>
<evidence type="ECO:0000256" key="10">
    <source>
        <dbReference type="ARBA" id="ARBA00048205"/>
    </source>
</evidence>
<dbReference type="InterPro" id="IPR013785">
    <property type="entry name" value="Aldolase_TIM"/>
</dbReference>
<evidence type="ECO:0000256" key="8">
    <source>
        <dbReference type="ARBA" id="ARBA00022884"/>
    </source>
</evidence>
<keyword evidence="5 12" id="KW-0288">FMN</keyword>
<dbReference type="NCBIfam" id="TIGR00737">
    <property type="entry name" value="nifR3_yhdG"/>
    <property type="match status" value="1"/>
</dbReference>
<organism evidence="14 15">
    <name type="scientific">Celeribacter arenosi</name>
    <dbReference type="NCBI Taxonomy" id="792649"/>
    <lineage>
        <taxon>Bacteria</taxon>
        <taxon>Pseudomonadati</taxon>
        <taxon>Pseudomonadota</taxon>
        <taxon>Alphaproteobacteria</taxon>
        <taxon>Rhodobacterales</taxon>
        <taxon>Roseobacteraceae</taxon>
        <taxon>Celeribacter</taxon>
    </lineage>
</organism>
<dbReference type="Gene3D" id="1.10.1200.80">
    <property type="entry name" value="Putative flavin oxidoreducatase, domain 2"/>
    <property type="match status" value="1"/>
</dbReference>
<evidence type="ECO:0000256" key="6">
    <source>
        <dbReference type="ARBA" id="ARBA00022694"/>
    </source>
</evidence>
<evidence type="ECO:0000256" key="11">
    <source>
        <dbReference type="ARBA" id="ARBA00048802"/>
    </source>
</evidence>
<evidence type="ECO:0000256" key="9">
    <source>
        <dbReference type="ARBA" id="ARBA00023002"/>
    </source>
</evidence>
<dbReference type="InterPro" id="IPR035587">
    <property type="entry name" value="DUS-like_FMN-bd"/>
</dbReference>
<keyword evidence="4 12" id="KW-0285">Flavoprotein</keyword>
<accession>A0ABP7KJC4</accession>
<name>A0ABP7KJC4_9RHOB</name>
<dbReference type="InterPro" id="IPR024036">
    <property type="entry name" value="tRNA-dHydroUridine_Synthase_C"/>
</dbReference>
<comment type="function">
    <text evidence="2 12">Catalyzes the synthesis of 5,6-dihydrouridine (D), a modified base found in the D-loop of most tRNAs, via the reduction of the C5-C6 double bond in target uridines.</text>
</comment>
<dbReference type="InterPro" id="IPR018517">
    <property type="entry name" value="tRNA_hU_synthase_CS"/>
</dbReference>
<dbReference type="CDD" id="cd02801">
    <property type="entry name" value="DUS_like_FMN"/>
    <property type="match status" value="1"/>
</dbReference>
<dbReference type="EC" id="1.3.1.-" evidence="12"/>
<comment type="catalytic activity">
    <reaction evidence="11">
        <text>a 5,6-dihydrouridine in tRNA + NAD(+) = a uridine in tRNA + NADH + H(+)</text>
        <dbReference type="Rhea" id="RHEA:54452"/>
        <dbReference type="Rhea" id="RHEA-COMP:13339"/>
        <dbReference type="Rhea" id="RHEA-COMP:13887"/>
        <dbReference type="ChEBI" id="CHEBI:15378"/>
        <dbReference type="ChEBI" id="CHEBI:57540"/>
        <dbReference type="ChEBI" id="CHEBI:57945"/>
        <dbReference type="ChEBI" id="CHEBI:65315"/>
        <dbReference type="ChEBI" id="CHEBI:74443"/>
    </reaction>
</comment>
<gene>
    <name evidence="14" type="primary">dusB</name>
    <name evidence="14" type="ORF">GCM10022404_28550</name>
</gene>
<protein>
    <recommendedName>
        <fullName evidence="12">tRNA-dihydrouridine synthase</fullName>
        <ecNumber evidence="12">1.3.1.-</ecNumber>
    </recommendedName>
</protein>
<reference evidence="15" key="1">
    <citation type="journal article" date="2019" name="Int. J. Syst. Evol. Microbiol.">
        <title>The Global Catalogue of Microorganisms (GCM) 10K type strain sequencing project: providing services to taxonomists for standard genome sequencing and annotation.</title>
        <authorList>
            <consortium name="The Broad Institute Genomics Platform"/>
            <consortium name="The Broad Institute Genome Sequencing Center for Infectious Disease"/>
            <person name="Wu L."/>
            <person name="Ma J."/>
        </authorList>
    </citation>
    <scope>NUCLEOTIDE SEQUENCE [LARGE SCALE GENOMIC DNA]</scope>
    <source>
        <strain evidence="15">JCM 17190</strain>
    </source>
</reference>
<keyword evidence="9 12" id="KW-0560">Oxidoreductase</keyword>
<sequence>MPVQLADTFLDPPVFLAPMAGITDLPFRNLVSSFGAGLVVSEMVASHDMLNARPGSREKAELGFGVENTAVQLAGREAGPMGEAAKMAEGNGARIIDINMGCPAKKVVSGYSGSALMRDLDHALTLIDAVVGAVDLPVTLKTRLGWDDNLMNAPELARRAQDAGIQMITIHGRTRCQFYKGRADWAAIRAVKDAVDIPVIANGDIVSAQAAREALTASGADGVMIGRGAQGRPWILSQIAANLVGAPVPQAPSTAEFAAMVGAHYEAGLSFYGVDLGARVMRKHLGWYMDVADTPAELRRVVLTERTPAGVLDRLTEALSGKVAA</sequence>
<comment type="caution">
    <text evidence="14">The sequence shown here is derived from an EMBL/GenBank/DDBJ whole genome shotgun (WGS) entry which is preliminary data.</text>
</comment>
<dbReference type="Proteomes" id="UP001399917">
    <property type="component" value="Unassembled WGS sequence"/>
</dbReference>
<keyword evidence="7" id="KW-0521">NADP</keyword>
<evidence type="ECO:0000256" key="4">
    <source>
        <dbReference type="ARBA" id="ARBA00022630"/>
    </source>
</evidence>
<evidence type="ECO:0000256" key="1">
    <source>
        <dbReference type="ARBA" id="ARBA00001917"/>
    </source>
</evidence>
<dbReference type="PROSITE" id="PS01136">
    <property type="entry name" value="UPF0034"/>
    <property type="match status" value="1"/>
</dbReference>
<evidence type="ECO:0000313" key="14">
    <source>
        <dbReference type="EMBL" id="GAA3877115.1"/>
    </source>
</evidence>
<dbReference type="Gene3D" id="3.20.20.70">
    <property type="entry name" value="Aldolase class I"/>
    <property type="match status" value="1"/>
</dbReference>
<dbReference type="SUPFAM" id="SSF51395">
    <property type="entry name" value="FMN-linked oxidoreductases"/>
    <property type="match status" value="1"/>
</dbReference>
<dbReference type="PANTHER" id="PTHR45846:SF1">
    <property type="entry name" value="TRNA-DIHYDROURIDINE(47) SYNTHASE [NAD(P)(+)]-LIKE"/>
    <property type="match status" value="1"/>
</dbReference>